<evidence type="ECO:0000256" key="1">
    <source>
        <dbReference type="SAM" id="MobiDB-lite"/>
    </source>
</evidence>
<dbReference type="GeneID" id="36521209"/>
<feature type="region of interest" description="Disordered" evidence="1">
    <location>
        <begin position="905"/>
        <end position="949"/>
    </location>
</feature>
<feature type="compositionally biased region" description="Basic residues" evidence="1">
    <location>
        <begin position="16"/>
        <end position="26"/>
    </location>
</feature>
<evidence type="ECO:0000259" key="2">
    <source>
        <dbReference type="Pfam" id="PF10056"/>
    </source>
</evidence>
<feature type="compositionally biased region" description="Basic and acidic residues" evidence="1">
    <location>
        <begin position="373"/>
        <end position="383"/>
    </location>
</feature>
<feature type="region of interest" description="Disordered" evidence="1">
    <location>
        <begin position="358"/>
        <end position="385"/>
    </location>
</feature>
<dbReference type="OrthoDB" id="5288828at2759"/>
<accession>A0A2I2F1T0</accession>
<dbReference type="Pfam" id="PF10056">
    <property type="entry name" value="DUF2293"/>
    <property type="match status" value="1"/>
</dbReference>
<keyword evidence="4" id="KW-1185">Reference proteome</keyword>
<evidence type="ECO:0000313" key="3">
    <source>
        <dbReference type="EMBL" id="PLB34581.1"/>
    </source>
</evidence>
<sequence>MARVSRRPVSAFGSRAHSRAARRNTGKHKVVLESVTQEKKKLRSVISFEANAPPGYTFIPAGNPQLTTACKESCRKDGLKVFAVTTTPHMNTHNLSQHVHRIGYHFPSAVVASVCMDLGLYLTSMGKAIPFRGFGDVKRHTRNLSGVSQMTIDSEATDVLRDLFPNIPDHDLNQIIKTAFQKGQRKVGTAVELPLARRAQLAVVAHIRHIYTDYDRLLKTTSFHEARSLVEESTLAKLVEWRGDDENGKTVLEDVFREVIVISDDEESEAEEAFRSDDRDYSVEVVSSHPRAEELRTKSVNYATHTQESQLDLQEDEPPPGYRFVPEFSRKDKIDRRGFSRYQAWDRAINRYRGMANEASQRRMGNDQTGPRRPLDPVQEHSRGNINLESNCSSGRTAQPHHVSIAHPMPHSRISNSGLGSSVPSPPVERCVNARGVSSYQPFWPKPKPTDDKGRYEIPPTLTRADQQYPLVEPYRQMREVVPAASITTKDKSLASRPEKYTIHQGGASDAPVFVSGPRKLQERGDFIGHNARAPGLLRTRTNMDPQDHVLPSIEPPYSAEHQRAQSGQIEQLTRKMSGEFSIRSETPHWVIHDKPRQPMEYYIQDHAPKRRRVAYCEPLYLDKSGRQDVDTLPVVTTRAGEHHVPPSYAPRGQVSYRDDPIHHERRVPRAPPSYVMGQSLESGREHFLQDSYAQREVVLPRTQREDVGGQSITQEWRPDLHPYHRIPEPPRVLPEARHAVPANNARDRYISIRSPNSGKHTFYRSDLSYEVGAVEAPEKPQPFERAQHIRANVPASMSPEAHQRRRHYADDFVRSVDLRDSASSRYIPQHRFPLNNTEIHHQPVQVQVVEEPQINIPPDNTAPTRPPQERTYSDPHFRHAGHAYTVVHERDANNRGLRSFEASPAGHYQEGRGGPPLQPVRPTHEQPQPPSGRDQLPHFYSRASEHPTRRLLVRDPSIVIVD</sequence>
<organism evidence="3 4">
    <name type="scientific">Aspergillus candidus</name>
    <dbReference type="NCBI Taxonomy" id="41067"/>
    <lineage>
        <taxon>Eukaryota</taxon>
        <taxon>Fungi</taxon>
        <taxon>Dikarya</taxon>
        <taxon>Ascomycota</taxon>
        <taxon>Pezizomycotina</taxon>
        <taxon>Eurotiomycetes</taxon>
        <taxon>Eurotiomycetidae</taxon>
        <taxon>Eurotiales</taxon>
        <taxon>Aspergillaceae</taxon>
        <taxon>Aspergillus</taxon>
        <taxon>Aspergillus subgen. Circumdati</taxon>
    </lineage>
</organism>
<proteinExistence type="predicted"/>
<feature type="region of interest" description="Disordered" evidence="1">
    <location>
        <begin position="1"/>
        <end position="26"/>
    </location>
</feature>
<protein>
    <recommendedName>
        <fullName evidence="2">DUF2293 domain-containing protein</fullName>
    </recommendedName>
</protein>
<dbReference type="AlphaFoldDB" id="A0A2I2F1T0"/>
<dbReference type="EMBL" id="KZ559176">
    <property type="protein sequence ID" value="PLB34581.1"/>
    <property type="molecule type" value="Genomic_DNA"/>
</dbReference>
<dbReference type="Proteomes" id="UP000234585">
    <property type="component" value="Unassembled WGS sequence"/>
</dbReference>
<feature type="domain" description="DUF2293" evidence="2">
    <location>
        <begin position="160"/>
        <end position="242"/>
    </location>
</feature>
<feature type="region of interest" description="Disordered" evidence="1">
    <location>
        <begin position="855"/>
        <end position="876"/>
    </location>
</feature>
<gene>
    <name evidence="3" type="ORF">BDW47DRAFT_111908</name>
</gene>
<dbReference type="PANTHER" id="PTHR38113">
    <property type="match status" value="1"/>
</dbReference>
<dbReference type="InterPro" id="IPR018744">
    <property type="entry name" value="DUF2293"/>
</dbReference>
<evidence type="ECO:0000313" key="4">
    <source>
        <dbReference type="Proteomes" id="UP000234585"/>
    </source>
</evidence>
<name>A0A2I2F1T0_ASPCN</name>
<reference evidence="3 4" key="1">
    <citation type="submission" date="2017-12" db="EMBL/GenBank/DDBJ databases">
        <authorList>
            <consortium name="DOE Joint Genome Institute"/>
            <person name="Haridas S."/>
            <person name="Kjaerbolling I."/>
            <person name="Vesth T.C."/>
            <person name="Frisvad J.C."/>
            <person name="Nybo J.L."/>
            <person name="Theobald S."/>
            <person name="Kuo A."/>
            <person name="Bowyer P."/>
            <person name="Matsuda Y."/>
            <person name="Mondo S."/>
            <person name="Lyhne E.K."/>
            <person name="Kogle M.E."/>
            <person name="Clum A."/>
            <person name="Lipzen A."/>
            <person name="Salamov A."/>
            <person name="Ngan C.Y."/>
            <person name="Daum C."/>
            <person name="Chiniquy J."/>
            <person name="Barry K."/>
            <person name="LaButti K."/>
            <person name="Simmons B.A."/>
            <person name="Magnuson J.K."/>
            <person name="Mortensen U.H."/>
            <person name="Larsen T.O."/>
            <person name="Grigoriev I.V."/>
            <person name="Baker S.E."/>
            <person name="Andersen M.R."/>
            <person name="Nordberg H.P."/>
            <person name="Cantor M.N."/>
            <person name="Hua S.X."/>
        </authorList>
    </citation>
    <scope>NUCLEOTIDE SEQUENCE [LARGE SCALE GENOMIC DNA]</scope>
    <source>
        <strain evidence="3 4">CBS 102.13</strain>
    </source>
</reference>
<dbReference type="PANTHER" id="PTHR38113:SF1">
    <property type="entry name" value="DUF2293 DOMAIN-CONTAINING PROTEIN"/>
    <property type="match status" value="1"/>
</dbReference>
<dbReference type="RefSeq" id="XP_024668593.1">
    <property type="nucleotide sequence ID" value="XM_024814049.1"/>
</dbReference>